<evidence type="ECO:0000313" key="1">
    <source>
        <dbReference type="EMBL" id="KAF4033845.1"/>
    </source>
</evidence>
<sequence>MQEELRAIVENATQKIADTRIDGNLITAKWVLKLTFDDKGKLERLKARLVERGFNLSASE</sequence>
<protein>
    <submittedName>
        <fullName evidence="1">Putative reverse transcriptase Ty1/copia-type domain-containing protein</fullName>
    </submittedName>
</protein>
<gene>
    <name evidence="1" type="ORF">GN244_ATG14221</name>
</gene>
<keyword evidence="1" id="KW-0808">Transferase</keyword>
<dbReference type="AlphaFoldDB" id="A0A833WGP5"/>
<accession>A0A833WGP5</accession>
<dbReference type="EMBL" id="WSZM01000403">
    <property type="protein sequence ID" value="KAF4033845.1"/>
    <property type="molecule type" value="Genomic_DNA"/>
</dbReference>
<evidence type="ECO:0000313" key="2">
    <source>
        <dbReference type="Proteomes" id="UP000602510"/>
    </source>
</evidence>
<keyword evidence="2" id="KW-1185">Reference proteome</keyword>
<keyword evidence="1" id="KW-0695">RNA-directed DNA polymerase</keyword>
<keyword evidence="1" id="KW-0548">Nucleotidyltransferase</keyword>
<dbReference type="GO" id="GO:0003964">
    <property type="term" value="F:RNA-directed DNA polymerase activity"/>
    <property type="evidence" value="ECO:0007669"/>
    <property type="project" value="UniProtKB-KW"/>
</dbReference>
<organism evidence="1 2">
    <name type="scientific">Phytophthora infestans</name>
    <name type="common">Potato late blight agent</name>
    <name type="synonym">Botrytis infestans</name>
    <dbReference type="NCBI Taxonomy" id="4787"/>
    <lineage>
        <taxon>Eukaryota</taxon>
        <taxon>Sar</taxon>
        <taxon>Stramenopiles</taxon>
        <taxon>Oomycota</taxon>
        <taxon>Peronosporomycetes</taxon>
        <taxon>Peronosporales</taxon>
        <taxon>Peronosporaceae</taxon>
        <taxon>Phytophthora</taxon>
    </lineage>
</organism>
<proteinExistence type="predicted"/>
<comment type="caution">
    <text evidence="1">The sequence shown here is derived from an EMBL/GenBank/DDBJ whole genome shotgun (WGS) entry which is preliminary data.</text>
</comment>
<reference evidence="1" key="1">
    <citation type="submission" date="2020-04" db="EMBL/GenBank/DDBJ databases">
        <title>Hybrid Assembly of Korean Phytophthora infestans isolates.</title>
        <authorList>
            <person name="Prokchorchik M."/>
            <person name="Lee Y."/>
            <person name="Seo J."/>
            <person name="Cho J.-H."/>
            <person name="Park Y.-E."/>
            <person name="Jang D.-C."/>
            <person name="Im J.-S."/>
            <person name="Choi J.-G."/>
            <person name="Park H.-J."/>
            <person name="Lee G.-B."/>
            <person name="Lee Y.-G."/>
            <person name="Hong S.-Y."/>
            <person name="Cho K."/>
            <person name="Sohn K.H."/>
        </authorList>
    </citation>
    <scope>NUCLEOTIDE SEQUENCE</scope>
    <source>
        <strain evidence="1">KR_1_A1</strain>
    </source>
</reference>
<name>A0A833WGP5_PHYIN</name>
<dbReference type="Proteomes" id="UP000602510">
    <property type="component" value="Unassembled WGS sequence"/>
</dbReference>